<feature type="compositionally biased region" description="Basic and acidic residues" evidence="15">
    <location>
        <begin position="413"/>
        <end position="443"/>
    </location>
</feature>
<feature type="domain" description="RING-type" evidence="18">
    <location>
        <begin position="149"/>
        <end position="191"/>
    </location>
</feature>
<dbReference type="SUPFAM" id="SSF57850">
    <property type="entry name" value="RING/U-box"/>
    <property type="match status" value="1"/>
</dbReference>
<evidence type="ECO:0000256" key="4">
    <source>
        <dbReference type="ARBA" id="ARBA00012483"/>
    </source>
</evidence>
<evidence type="ECO:0000256" key="5">
    <source>
        <dbReference type="ARBA" id="ARBA00022679"/>
    </source>
</evidence>
<dbReference type="EC" id="2.3.2.27" evidence="4"/>
<protein>
    <recommendedName>
        <fullName evidence="4">RING-type E3 ubiquitin transferase</fullName>
        <ecNumber evidence="4">2.3.2.27</ecNumber>
    </recommendedName>
</protein>
<keyword evidence="7" id="KW-0479">Metal-binding</keyword>
<proteinExistence type="inferred from homology"/>
<feature type="compositionally biased region" description="Polar residues" evidence="15">
    <location>
        <begin position="248"/>
        <end position="270"/>
    </location>
</feature>
<evidence type="ECO:0000256" key="7">
    <source>
        <dbReference type="ARBA" id="ARBA00022723"/>
    </source>
</evidence>
<evidence type="ECO:0000259" key="18">
    <source>
        <dbReference type="PROSITE" id="PS50089"/>
    </source>
</evidence>
<dbReference type="GO" id="GO:0016020">
    <property type="term" value="C:membrane"/>
    <property type="evidence" value="ECO:0007669"/>
    <property type="project" value="UniProtKB-SubCell"/>
</dbReference>
<evidence type="ECO:0000256" key="13">
    <source>
        <dbReference type="ARBA" id="ARBA00024209"/>
    </source>
</evidence>
<evidence type="ECO:0000256" key="9">
    <source>
        <dbReference type="ARBA" id="ARBA00022786"/>
    </source>
</evidence>
<evidence type="ECO:0000256" key="16">
    <source>
        <dbReference type="SAM" id="Phobius"/>
    </source>
</evidence>
<gene>
    <name evidence="19" type="primary">TorZnF27</name>
    <name evidence="19" type="ORF">TorRG33x02_299310</name>
</gene>
<comment type="catalytic activity">
    <reaction evidence="1">
        <text>S-ubiquitinyl-[E2 ubiquitin-conjugating enzyme]-L-cysteine + [acceptor protein]-L-lysine = [E2 ubiquitin-conjugating enzyme]-L-cysteine + N(6)-ubiquitinyl-[acceptor protein]-L-lysine.</text>
        <dbReference type="EC" id="2.3.2.27"/>
    </reaction>
</comment>
<dbReference type="FunFam" id="3.30.40.10:FF:000187">
    <property type="entry name" value="E3 ubiquitin-protein ligase ATL6"/>
    <property type="match status" value="1"/>
</dbReference>
<organism evidence="19 20">
    <name type="scientific">Trema orientale</name>
    <name type="common">Charcoal tree</name>
    <name type="synonym">Celtis orientalis</name>
    <dbReference type="NCBI Taxonomy" id="63057"/>
    <lineage>
        <taxon>Eukaryota</taxon>
        <taxon>Viridiplantae</taxon>
        <taxon>Streptophyta</taxon>
        <taxon>Embryophyta</taxon>
        <taxon>Tracheophyta</taxon>
        <taxon>Spermatophyta</taxon>
        <taxon>Magnoliopsida</taxon>
        <taxon>eudicotyledons</taxon>
        <taxon>Gunneridae</taxon>
        <taxon>Pentapetalae</taxon>
        <taxon>rosids</taxon>
        <taxon>fabids</taxon>
        <taxon>Rosales</taxon>
        <taxon>Cannabaceae</taxon>
        <taxon>Trema</taxon>
    </lineage>
</organism>
<feature type="region of interest" description="Disordered" evidence="15">
    <location>
        <begin position="243"/>
        <end position="286"/>
    </location>
</feature>
<dbReference type="AlphaFoldDB" id="A0A2P5C2X7"/>
<dbReference type="Proteomes" id="UP000237000">
    <property type="component" value="Unassembled WGS sequence"/>
</dbReference>
<dbReference type="PROSITE" id="PS50089">
    <property type="entry name" value="ZF_RING_2"/>
    <property type="match status" value="1"/>
</dbReference>
<keyword evidence="11 16" id="KW-1133">Transmembrane helix</keyword>
<reference evidence="20" key="1">
    <citation type="submission" date="2016-06" db="EMBL/GenBank/DDBJ databases">
        <title>Parallel loss of symbiosis genes in relatives of nitrogen-fixing non-legume Parasponia.</title>
        <authorList>
            <person name="Van Velzen R."/>
            <person name="Holmer R."/>
            <person name="Bu F."/>
            <person name="Rutten L."/>
            <person name="Van Zeijl A."/>
            <person name="Liu W."/>
            <person name="Santuari L."/>
            <person name="Cao Q."/>
            <person name="Sharma T."/>
            <person name="Shen D."/>
            <person name="Roswanjaya Y."/>
            <person name="Wardhani T."/>
            <person name="Kalhor M.S."/>
            <person name="Jansen J."/>
            <person name="Van den Hoogen J."/>
            <person name="Gungor B."/>
            <person name="Hartog M."/>
            <person name="Hontelez J."/>
            <person name="Verver J."/>
            <person name="Yang W.-C."/>
            <person name="Schijlen E."/>
            <person name="Repin R."/>
            <person name="Schilthuizen M."/>
            <person name="Schranz E."/>
            <person name="Heidstra R."/>
            <person name="Miyata K."/>
            <person name="Fedorova E."/>
            <person name="Kohlen W."/>
            <person name="Bisseling T."/>
            <person name="Smit S."/>
            <person name="Geurts R."/>
        </authorList>
    </citation>
    <scope>NUCLEOTIDE SEQUENCE [LARGE SCALE GENOMIC DNA]</scope>
    <source>
        <strain evidence="20">cv. RG33-2</strain>
    </source>
</reference>
<evidence type="ECO:0000256" key="6">
    <source>
        <dbReference type="ARBA" id="ARBA00022692"/>
    </source>
</evidence>
<dbReference type="PANTHER" id="PTHR14155">
    <property type="entry name" value="RING FINGER DOMAIN-CONTAINING"/>
    <property type="match status" value="1"/>
</dbReference>
<comment type="subcellular location">
    <subcellularLocation>
        <location evidence="2">Membrane</location>
        <topology evidence="2">Single-pass membrane protein</topology>
    </subcellularLocation>
</comment>
<evidence type="ECO:0000256" key="8">
    <source>
        <dbReference type="ARBA" id="ARBA00022771"/>
    </source>
</evidence>
<feature type="transmembrane region" description="Helical" evidence="16">
    <location>
        <begin position="73"/>
        <end position="92"/>
    </location>
</feature>
<dbReference type="InterPro" id="IPR053238">
    <property type="entry name" value="RING-H2_zinc_finger"/>
</dbReference>
<evidence type="ECO:0000256" key="15">
    <source>
        <dbReference type="SAM" id="MobiDB-lite"/>
    </source>
</evidence>
<keyword evidence="8 14" id="KW-0863">Zinc-finger</keyword>
<evidence type="ECO:0000256" key="10">
    <source>
        <dbReference type="ARBA" id="ARBA00022833"/>
    </source>
</evidence>
<dbReference type="Gene3D" id="3.30.40.10">
    <property type="entry name" value="Zinc/RING finger domain, C3HC4 (zinc finger)"/>
    <property type="match status" value="1"/>
</dbReference>
<evidence type="ECO:0000313" key="20">
    <source>
        <dbReference type="Proteomes" id="UP000237000"/>
    </source>
</evidence>
<dbReference type="EMBL" id="JXTC01000421">
    <property type="protein sequence ID" value="PON55418.1"/>
    <property type="molecule type" value="Genomic_DNA"/>
</dbReference>
<keyword evidence="6 16" id="KW-0812">Transmembrane</keyword>
<feature type="signal peptide" evidence="17">
    <location>
        <begin position="1"/>
        <end position="49"/>
    </location>
</feature>
<dbReference type="InterPro" id="IPR001841">
    <property type="entry name" value="Znf_RING"/>
</dbReference>
<feature type="chain" id="PRO_5015149490" description="RING-type E3 ubiquitin transferase" evidence="17">
    <location>
        <begin position="50"/>
        <end position="443"/>
    </location>
</feature>
<evidence type="ECO:0000256" key="14">
    <source>
        <dbReference type="PROSITE-ProRule" id="PRU00175"/>
    </source>
</evidence>
<keyword evidence="17" id="KW-0732">Signal</keyword>
<dbReference type="InParanoid" id="A0A2P5C2X7"/>
<evidence type="ECO:0000256" key="11">
    <source>
        <dbReference type="ARBA" id="ARBA00022989"/>
    </source>
</evidence>
<comment type="similarity">
    <text evidence="13">Belongs to the RING-type zinc finger family. ATL subfamily.</text>
</comment>
<evidence type="ECO:0000256" key="3">
    <source>
        <dbReference type="ARBA" id="ARBA00004906"/>
    </source>
</evidence>
<dbReference type="STRING" id="63057.A0A2P5C2X7"/>
<evidence type="ECO:0000256" key="1">
    <source>
        <dbReference type="ARBA" id="ARBA00000900"/>
    </source>
</evidence>
<keyword evidence="10" id="KW-0862">Zinc</keyword>
<evidence type="ECO:0000256" key="12">
    <source>
        <dbReference type="ARBA" id="ARBA00023136"/>
    </source>
</evidence>
<accession>A0A2P5C2X7</accession>
<name>A0A2P5C2X7_TREOI</name>
<feature type="region of interest" description="Disordered" evidence="15">
    <location>
        <begin position="214"/>
        <end position="233"/>
    </location>
</feature>
<evidence type="ECO:0000256" key="17">
    <source>
        <dbReference type="SAM" id="SignalP"/>
    </source>
</evidence>
<feature type="region of interest" description="Disordered" evidence="15">
    <location>
        <begin position="387"/>
        <end position="443"/>
    </location>
</feature>
<keyword evidence="12 16" id="KW-0472">Membrane</keyword>
<dbReference type="OrthoDB" id="8062037at2759"/>
<evidence type="ECO:0000313" key="19">
    <source>
        <dbReference type="EMBL" id="PON55418.1"/>
    </source>
</evidence>
<keyword evidence="20" id="KW-1185">Reference proteome</keyword>
<dbReference type="GO" id="GO:0061630">
    <property type="term" value="F:ubiquitin protein ligase activity"/>
    <property type="evidence" value="ECO:0007669"/>
    <property type="project" value="UniProtKB-EC"/>
</dbReference>
<dbReference type="SMART" id="SM00184">
    <property type="entry name" value="RING"/>
    <property type="match status" value="1"/>
</dbReference>
<keyword evidence="9" id="KW-0833">Ubl conjugation pathway</keyword>
<dbReference type="InterPro" id="IPR013083">
    <property type="entry name" value="Znf_RING/FYVE/PHD"/>
</dbReference>
<evidence type="ECO:0000256" key="2">
    <source>
        <dbReference type="ARBA" id="ARBA00004167"/>
    </source>
</evidence>
<keyword evidence="5" id="KW-0808">Transferase</keyword>
<dbReference type="Pfam" id="PF13639">
    <property type="entry name" value="zf-RING_2"/>
    <property type="match status" value="1"/>
</dbReference>
<dbReference type="GO" id="GO:0008270">
    <property type="term" value="F:zinc ion binding"/>
    <property type="evidence" value="ECO:0007669"/>
    <property type="project" value="UniProtKB-KW"/>
</dbReference>
<dbReference type="CDD" id="cd16461">
    <property type="entry name" value="RING-H2_EL5-like"/>
    <property type="match status" value="1"/>
</dbReference>
<comment type="pathway">
    <text evidence="3">Protein modification; protein ubiquitination.</text>
</comment>
<comment type="caution">
    <text evidence="19">The sequence shown here is derived from an EMBL/GenBank/DDBJ whole genome shotgun (WGS) entry which is preliminary data.</text>
</comment>
<sequence length="443" mass="48272">MIIINHKCHSSIFRGFTPHGGGHTTRRAALVFLSLLLLLLTLMAPRAAAQNREPPPVFTYNPGPPQKVDLKMAVVMVLLVTVFFVLGFLSVYTRRCAINRFQGHGDLSLGFGGGAWAARGLDPDIIETFPTFVYSTVKGLKLGKGSLECAVCLNEFQDNETLRLIPKCDHVFHPDCIDAWLVSHSTCPVCRANLVPKPGESPNYAIHTLADMLSPNNEPVQADPRAGSGEPELNRQVSIRVEEKSPEINLSNPGGAATPNQSRPPRSRSTGFGPPRSRSTGWRFGGLLPRSFSTGHSLVRPGESQERFTLRLPEDVRNQLVNSTLNRAKSSGAALPRVGSARRGFRSVSGGIGLRKDGSNYYDRFEPEGRADRWVFSVVPPFFSRTGSVRSSKGIGGGGGDDVATRSNAASPESKELPFDRVYRGRDDVGERSSDPLRLDDQV</sequence>
<dbReference type="PANTHER" id="PTHR14155:SF583">
    <property type="entry name" value="RING-TYPE DOMAIN-CONTAINING PROTEIN"/>
    <property type="match status" value="1"/>
</dbReference>